<dbReference type="InterPro" id="IPR033305">
    <property type="entry name" value="Hydin-like"/>
</dbReference>
<accession>A0AAD9BR99</accession>
<protein>
    <submittedName>
        <fullName evidence="1">Hydrocephalus-inducing protein like</fullName>
    </submittedName>
</protein>
<dbReference type="Gene3D" id="2.60.40.10">
    <property type="entry name" value="Immunoglobulins"/>
    <property type="match status" value="1"/>
</dbReference>
<keyword evidence="2" id="KW-1185">Reference proteome</keyword>
<name>A0AAD9BR99_DISEL</name>
<dbReference type="PANTHER" id="PTHR23053:SF0">
    <property type="entry name" value="HYDROCEPHALUS-INDUCING PROTEIN HOMOLOG"/>
    <property type="match status" value="1"/>
</dbReference>
<dbReference type="GO" id="GO:0003341">
    <property type="term" value="P:cilium movement"/>
    <property type="evidence" value="ECO:0007669"/>
    <property type="project" value="TreeGrafter"/>
</dbReference>
<dbReference type="PANTHER" id="PTHR23053">
    <property type="entry name" value="DLEC1 DELETED IN LUNG AND ESOPHAGEAL CANCER 1"/>
    <property type="match status" value="1"/>
</dbReference>
<sequence>MTAIPCLRSKVPLKPKKVSPSVYTQEMLQSTEERLANLKEMHQPRILELLDISNTTHHKLSVVGMNQPLFQPHPSELVFQNFTPGQTYTLPLRLYNKDKVSRKVKLEHQDSDFFHVAGPEDAGSRVAPGLAASFTVSFTPQENKVLQTEGSLTAAKNK</sequence>
<dbReference type="InterPro" id="IPR013783">
    <property type="entry name" value="Ig-like_fold"/>
</dbReference>
<evidence type="ECO:0000313" key="2">
    <source>
        <dbReference type="Proteomes" id="UP001228049"/>
    </source>
</evidence>
<gene>
    <name evidence="1" type="ORF">KUDE01_027977</name>
</gene>
<organism evidence="1 2">
    <name type="scientific">Dissostichus eleginoides</name>
    <name type="common">Patagonian toothfish</name>
    <name type="synonym">Dissostichus amissus</name>
    <dbReference type="NCBI Taxonomy" id="100907"/>
    <lineage>
        <taxon>Eukaryota</taxon>
        <taxon>Metazoa</taxon>
        <taxon>Chordata</taxon>
        <taxon>Craniata</taxon>
        <taxon>Vertebrata</taxon>
        <taxon>Euteleostomi</taxon>
        <taxon>Actinopterygii</taxon>
        <taxon>Neopterygii</taxon>
        <taxon>Teleostei</taxon>
        <taxon>Neoteleostei</taxon>
        <taxon>Acanthomorphata</taxon>
        <taxon>Eupercaria</taxon>
        <taxon>Perciformes</taxon>
        <taxon>Notothenioidei</taxon>
        <taxon>Nototheniidae</taxon>
        <taxon>Dissostichus</taxon>
    </lineage>
</organism>
<proteinExistence type="predicted"/>
<reference evidence="1" key="1">
    <citation type="submission" date="2023-04" db="EMBL/GenBank/DDBJ databases">
        <title>Chromosome-level genome of Chaenocephalus aceratus.</title>
        <authorList>
            <person name="Park H."/>
        </authorList>
    </citation>
    <scope>NUCLEOTIDE SEQUENCE</scope>
    <source>
        <strain evidence="1">DE</strain>
        <tissue evidence="1">Muscle</tissue>
    </source>
</reference>
<dbReference type="Proteomes" id="UP001228049">
    <property type="component" value="Unassembled WGS sequence"/>
</dbReference>
<evidence type="ECO:0000313" key="1">
    <source>
        <dbReference type="EMBL" id="KAK1887184.1"/>
    </source>
</evidence>
<dbReference type="GO" id="GO:0005930">
    <property type="term" value="C:axoneme"/>
    <property type="evidence" value="ECO:0007669"/>
    <property type="project" value="TreeGrafter"/>
</dbReference>
<dbReference type="GO" id="GO:1904158">
    <property type="term" value="P:axonemal central apparatus assembly"/>
    <property type="evidence" value="ECO:0007669"/>
    <property type="project" value="TreeGrafter"/>
</dbReference>
<dbReference type="AlphaFoldDB" id="A0AAD9BR99"/>
<comment type="caution">
    <text evidence="1">The sequence shown here is derived from an EMBL/GenBank/DDBJ whole genome shotgun (WGS) entry which is preliminary data.</text>
</comment>
<dbReference type="EMBL" id="JASDAP010000018">
    <property type="protein sequence ID" value="KAK1887184.1"/>
    <property type="molecule type" value="Genomic_DNA"/>
</dbReference>